<dbReference type="GO" id="GO:0009401">
    <property type="term" value="P:phosphoenolpyruvate-dependent sugar phosphotransferase system"/>
    <property type="evidence" value="ECO:0007669"/>
    <property type="project" value="UniProtKB-KW"/>
</dbReference>
<dbReference type="Pfam" id="PF02255">
    <property type="entry name" value="PTS_IIA"/>
    <property type="match status" value="1"/>
</dbReference>
<keyword evidence="6" id="KW-0479">Metal-binding</keyword>
<gene>
    <name evidence="9" type="primary">celC</name>
    <name evidence="9" type="ORF">SHELI_v1c01990</name>
</gene>
<dbReference type="Gene3D" id="1.20.58.80">
    <property type="entry name" value="Phosphotransferase system, lactose/cellobiose-type IIA subunit"/>
    <property type="match status" value="1"/>
</dbReference>
<proteinExistence type="predicted"/>
<dbReference type="RefSeq" id="WP_232306384.1">
    <property type="nucleotide sequence ID" value="NZ_CP017015.1"/>
</dbReference>
<dbReference type="PROSITE" id="PS51095">
    <property type="entry name" value="PTS_EIIA_TYPE_3"/>
    <property type="match status" value="1"/>
</dbReference>
<keyword evidence="10" id="KW-1185">Reference proteome</keyword>
<keyword evidence="6" id="KW-0460">Magnesium</keyword>
<protein>
    <submittedName>
        <fullName evidence="9">PTS system, cellobiose-specific IIA component</fullName>
    </submittedName>
</protein>
<dbReference type="PANTHER" id="PTHR34382">
    <property type="entry name" value="PTS SYSTEM N,N'-DIACETYLCHITOBIOSE-SPECIFIC EIIA COMPONENT"/>
    <property type="match status" value="1"/>
</dbReference>
<feature type="active site" description="Tele-phosphohistidine intermediate" evidence="5">
    <location>
        <position position="79"/>
    </location>
</feature>
<feature type="modified residue" description="Phosphohistidine; by HPr" evidence="7">
    <location>
        <position position="79"/>
    </location>
</feature>
<dbReference type="InterPro" id="IPR036542">
    <property type="entry name" value="PTS_IIA_lac/cel_sf"/>
</dbReference>
<evidence type="ECO:0000256" key="5">
    <source>
        <dbReference type="PIRSR" id="PIRSR000699-1"/>
    </source>
</evidence>
<dbReference type="PANTHER" id="PTHR34382:SF10">
    <property type="entry name" value="PTS SYSTEM OLIGO-BETA-MANNOSIDE-SPECIFIC EIIA COMPONENT"/>
    <property type="match status" value="1"/>
</dbReference>
<evidence type="ECO:0000256" key="1">
    <source>
        <dbReference type="ARBA" id="ARBA00022448"/>
    </source>
</evidence>
<dbReference type="InterPro" id="IPR003188">
    <property type="entry name" value="PTS_IIA_lac/cel"/>
</dbReference>
<dbReference type="AlphaFoldDB" id="A0A1B3SJP6"/>
<keyword evidence="3" id="KW-0808">Transferase</keyword>
<dbReference type="EMBL" id="CP017015">
    <property type="protein sequence ID" value="AOG60154.1"/>
    <property type="molecule type" value="Genomic_DNA"/>
</dbReference>
<keyword evidence="2" id="KW-0762">Sugar transport</keyword>
<feature type="coiled-coil region" evidence="8">
    <location>
        <begin position="30"/>
        <end position="64"/>
    </location>
</feature>
<evidence type="ECO:0000256" key="6">
    <source>
        <dbReference type="PIRSR" id="PIRSR000699-2"/>
    </source>
</evidence>
<keyword evidence="1" id="KW-0813">Transport</keyword>
<dbReference type="PIRSF" id="PIRSF000699">
    <property type="entry name" value="PTS_IILac_III"/>
    <property type="match status" value="1"/>
</dbReference>
<keyword evidence="4" id="KW-0598">Phosphotransferase system</keyword>
<evidence type="ECO:0000313" key="10">
    <source>
        <dbReference type="Proteomes" id="UP000094378"/>
    </source>
</evidence>
<organism evidence="9 10">
    <name type="scientific">Spiroplasma helicoides</name>
    <dbReference type="NCBI Taxonomy" id="216938"/>
    <lineage>
        <taxon>Bacteria</taxon>
        <taxon>Bacillati</taxon>
        <taxon>Mycoplasmatota</taxon>
        <taxon>Mollicutes</taxon>
        <taxon>Entomoplasmatales</taxon>
        <taxon>Spiroplasmataceae</taxon>
        <taxon>Spiroplasma</taxon>
    </lineage>
</organism>
<name>A0A1B3SJP6_9MOLU</name>
<evidence type="ECO:0000256" key="4">
    <source>
        <dbReference type="ARBA" id="ARBA00022683"/>
    </source>
</evidence>
<evidence type="ECO:0000256" key="8">
    <source>
        <dbReference type="SAM" id="Coils"/>
    </source>
</evidence>
<dbReference type="SUPFAM" id="SSF46973">
    <property type="entry name" value="Enzyme IIa from lactose specific PTS, IIa-lac"/>
    <property type="match status" value="1"/>
</dbReference>
<reference evidence="9 10" key="1">
    <citation type="submission" date="2016-08" db="EMBL/GenBank/DDBJ databases">
        <title>Complete genome sequence of Spiroplasma helicoides TABS-2 (DSM 22551).</title>
        <authorList>
            <person name="Shen W.-Y."/>
            <person name="Lo W.-S."/>
            <person name="Lai Y.-C."/>
            <person name="Kuo C.-H."/>
        </authorList>
    </citation>
    <scope>NUCLEOTIDE SEQUENCE [LARGE SCALE GENOMIC DNA]</scope>
    <source>
        <strain evidence="9 10">TABS-2</strain>
    </source>
</reference>
<accession>A0A1B3SJP6</accession>
<evidence type="ECO:0000256" key="3">
    <source>
        <dbReference type="ARBA" id="ARBA00022679"/>
    </source>
</evidence>
<keyword evidence="8" id="KW-0175">Coiled coil</keyword>
<comment type="cofactor">
    <cofactor evidence="6">
        <name>Mg(2+)</name>
        <dbReference type="ChEBI" id="CHEBI:18420"/>
    </cofactor>
    <text evidence="6">Binds 1 Mg(2+) ion per trimer.</text>
</comment>
<dbReference type="GO" id="GO:0016740">
    <property type="term" value="F:transferase activity"/>
    <property type="evidence" value="ECO:0007669"/>
    <property type="project" value="UniProtKB-KW"/>
</dbReference>
<evidence type="ECO:0000256" key="7">
    <source>
        <dbReference type="PROSITE-ProRule" id="PRU00418"/>
    </source>
</evidence>
<evidence type="ECO:0000256" key="2">
    <source>
        <dbReference type="ARBA" id="ARBA00022597"/>
    </source>
</evidence>
<dbReference type="Proteomes" id="UP000094378">
    <property type="component" value="Chromosome"/>
</dbReference>
<dbReference type="KEGG" id="shj:SHELI_v1c01990"/>
<sequence length="108" mass="12417">MAKEFNWEEISFGIITYVGMAKSNAIMAIREAKEKNYDEALRLLEEAEKEMINAEKMHMDVISEEAGGTKIDFKVLFMHAEDQLLTTQAIMVLAKEMIDMYKQIHGVK</sequence>
<evidence type="ECO:0000313" key="9">
    <source>
        <dbReference type="EMBL" id="AOG60154.1"/>
    </source>
</evidence>
<feature type="binding site" evidence="6">
    <location>
        <position position="82"/>
    </location>
    <ligand>
        <name>Mg(2+)</name>
        <dbReference type="ChEBI" id="CHEBI:18420"/>
        <note>ligand shared between all trimeric partners</note>
    </ligand>
</feature>
<dbReference type="STRING" id="216938.SHELI_v1c01990"/>
<dbReference type="GO" id="GO:0046872">
    <property type="term" value="F:metal ion binding"/>
    <property type="evidence" value="ECO:0007669"/>
    <property type="project" value="UniProtKB-KW"/>
</dbReference>